<evidence type="ECO:0000313" key="5">
    <source>
        <dbReference type="EMBL" id="MFC4626151.1"/>
    </source>
</evidence>
<gene>
    <name evidence="5" type="ORF">ACFO1V_13210</name>
</gene>
<dbReference type="InterPro" id="IPR000627">
    <property type="entry name" value="Intradiol_dOase_C"/>
</dbReference>
<dbReference type="PROSITE" id="PS00083">
    <property type="entry name" value="INTRADIOL_DIOXYGENAS"/>
    <property type="match status" value="1"/>
</dbReference>
<comment type="caution">
    <text evidence="5">The sequence shown here is derived from an EMBL/GenBank/DDBJ whole genome shotgun (WGS) entry which is preliminary data.</text>
</comment>
<accession>A0ABV9H981</accession>
<sequence>MTEYGTYDPPAYDPTYAITMQRAPIRPRVLLPKGWFHNVEGPCFDQIKCTERDRDLTSHGRDEPIGSRIMVFGRVTDSDGNPVRNKLVEIWQANAAGGYVDSLDVTGFPLDPNFIGAGRCLTDHDGNYSFITIRPGPYPAFYASGDQGWRAAHIHFSLFGEGYGSRLITQMYFEGDPLLKQDRMSLAIPTERARDSLIAKLDLEKSLSLSFGPPRHVPTPDTAGKLVYPPVRTDEARLQSRNPSYQAYRFDIVLRGPRATVFENKEL</sequence>
<dbReference type="InterPro" id="IPR050770">
    <property type="entry name" value="Intradiol_RC_Dioxygenase"/>
</dbReference>
<feature type="domain" description="Intradiol ring-cleavage dioxygenases" evidence="4">
    <location>
        <begin position="71"/>
        <end position="99"/>
    </location>
</feature>
<reference evidence="6" key="1">
    <citation type="journal article" date="2019" name="Int. J. Syst. Evol. Microbiol.">
        <title>The Global Catalogue of Microorganisms (GCM) 10K type strain sequencing project: providing services to taxonomists for standard genome sequencing and annotation.</title>
        <authorList>
            <consortium name="The Broad Institute Genomics Platform"/>
            <consortium name="The Broad Institute Genome Sequencing Center for Infectious Disease"/>
            <person name="Wu L."/>
            <person name="Ma J."/>
        </authorList>
    </citation>
    <scope>NUCLEOTIDE SEQUENCE [LARGE SCALE GENOMIC DNA]</scope>
    <source>
        <strain evidence="6">CGMCC 1.15731</strain>
    </source>
</reference>
<dbReference type="RefSeq" id="WP_374832660.1">
    <property type="nucleotide sequence ID" value="NZ_JBHEEZ010000017.1"/>
</dbReference>
<dbReference type="Gene3D" id="2.60.130.10">
    <property type="entry name" value="Aromatic compound dioxygenase"/>
    <property type="match status" value="1"/>
</dbReference>
<evidence type="ECO:0000259" key="4">
    <source>
        <dbReference type="PROSITE" id="PS00083"/>
    </source>
</evidence>
<dbReference type="Proteomes" id="UP001596042">
    <property type="component" value="Unassembled WGS sequence"/>
</dbReference>
<dbReference type="PANTHER" id="PTHR33711:SF10">
    <property type="entry name" value="INTRADIOL RING-CLEAVAGE DIOXYGENASES DOMAIN-CONTAINING PROTEIN"/>
    <property type="match status" value="1"/>
</dbReference>
<dbReference type="SUPFAM" id="SSF49482">
    <property type="entry name" value="Aromatic compound dioxygenase"/>
    <property type="match status" value="1"/>
</dbReference>
<protein>
    <submittedName>
        <fullName evidence="5">Protocatechuate 3,4-dioxygenase subunit beta</fullName>
    </submittedName>
</protein>
<name>A0ABV9H981_9HYPH</name>
<dbReference type="PANTHER" id="PTHR33711">
    <property type="entry name" value="DIOXYGENASE, PUTATIVE (AFU_ORTHOLOGUE AFUA_2G02910)-RELATED"/>
    <property type="match status" value="1"/>
</dbReference>
<dbReference type="EMBL" id="JBHSEL010000122">
    <property type="protein sequence ID" value="MFC4626151.1"/>
    <property type="molecule type" value="Genomic_DNA"/>
</dbReference>
<evidence type="ECO:0000256" key="2">
    <source>
        <dbReference type="ARBA" id="ARBA00022964"/>
    </source>
</evidence>
<evidence type="ECO:0000256" key="3">
    <source>
        <dbReference type="ARBA" id="ARBA00023002"/>
    </source>
</evidence>
<evidence type="ECO:0000256" key="1">
    <source>
        <dbReference type="ARBA" id="ARBA00007825"/>
    </source>
</evidence>
<dbReference type="Pfam" id="PF00775">
    <property type="entry name" value="Dioxygenase_C"/>
    <property type="match status" value="1"/>
</dbReference>
<dbReference type="InterPro" id="IPR015889">
    <property type="entry name" value="Intradiol_dOase_core"/>
</dbReference>
<organism evidence="5 6">
    <name type="scientific">Daeguia caeni</name>
    <dbReference type="NCBI Taxonomy" id="439612"/>
    <lineage>
        <taxon>Bacteria</taxon>
        <taxon>Pseudomonadati</taxon>
        <taxon>Pseudomonadota</taxon>
        <taxon>Alphaproteobacteria</taxon>
        <taxon>Hyphomicrobiales</taxon>
        <taxon>Brucellaceae</taxon>
        <taxon>Daeguia</taxon>
    </lineage>
</organism>
<proteinExistence type="inferred from homology"/>
<keyword evidence="3" id="KW-0560">Oxidoreductase</keyword>
<evidence type="ECO:0000313" key="6">
    <source>
        <dbReference type="Proteomes" id="UP001596042"/>
    </source>
</evidence>
<keyword evidence="6" id="KW-1185">Reference proteome</keyword>
<comment type="similarity">
    <text evidence="1">Belongs to the intradiol ring-cleavage dioxygenase family.</text>
</comment>
<keyword evidence="2" id="KW-0223">Dioxygenase</keyword>